<name>A0AA35KTQ2_9SAUR</name>
<gene>
    <name evidence="2" type="ORF">PODLI_1B037214</name>
</gene>
<dbReference type="EMBL" id="OX395133">
    <property type="protein sequence ID" value="CAI5783284.1"/>
    <property type="molecule type" value="Genomic_DNA"/>
</dbReference>
<sequence length="68" mass="7895">MTPGSWQKDSDIEAEGTWRLQDEVAVKHWTQCQLEKMRTCLWMNPASRPKIPCGYSKDNPNRRTTGND</sequence>
<evidence type="ECO:0000313" key="2">
    <source>
        <dbReference type="EMBL" id="CAI5783284.1"/>
    </source>
</evidence>
<proteinExistence type="predicted"/>
<organism evidence="2 3">
    <name type="scientific">Podarcis lilfordi</name>
    <name type="common">Lilford's wall lizard</name>
    <dbReference type="NCBI Taxonomy" id="74358"/>
    <lineage>
        <taxon>Eukaryota</taxon>
        <taxon>Metazoa</taxon>
        <taxon>Chordata</taxon>
        <taxon>Craniata</taxon>
        <taxon>Vertebrata</taxon>
        <taxon>Euteleostomi</taxon>
        <taxon>Lepidosauria</taxon>
        <taxon>Squamata</taxon>
        <taxon>Bifurcata</taxon>
        <taxon>Unidentata</taxon>
        <taxon>Episquamata</taxon>
        <taxon>Laterata</taxon>
        <taxon>Lacertibaenia</taxon>
        <taxon>Lacertidae</taxon>
        <taxon>Podarcis</taxon>
    </lineage>
</organism>
<protein>
    <submittedName>
        <fullName evidence="2">Uncharacterized protein</fullName>
    </submittedName>
</protein>
<evidence type="ECO:0000313" key="3">
    <source>
        <dbReference type="Proteomes" id="UP001178461"/>
    </source>
</evidence>
<dbReference type="AlphaFoldDB" id="A0AA35KTQ2"/>
<evidence type="ECO:0000256" key="1">
    <source>
        <dbReference type="SAM" id="MobiDB-lite"/>
    </source>
</evidence>
<feature type="region of interest" description="Disordered" evidence="1">
    <location>
        <begin position="49"/>
        <end position="68"/>
    </location>
</feature>
<reference evidence="2" key="1">
    <citation type="submission" date="2022-12" db="EMBL/GenBank/DDBJ databases">
        <authorList>
            <person name="Alioto T."/>
            <person name="Alioto T."/>
            <person name="Gomez Garrido J."/>
        </authorList>
    </citation>
    <scope>NUCLEOTIDE SEQUENCE</scope>
</reference>
<accession>A0AA35KTQ2</accession>
<dbReference type="Proteomes" id="UP001178461">
    <property type="component" value="Chromosome 8"/>
</dbReference>
<keyword evidence="3" id="KW-1185">Reference proteome</keyword>